<sequence>DYDRGRDRKYGGRSRGRDSRDRGRGRRDDRDRGSRYDRDRSPRRAFGPGGKPSGNWGGDWVCEKCDCNNFARRDECFKCGAKKPSS</sequence>
<proteinExistence type="predicted"/>
<evidence type="ECO:0000256" key="3">
    <source>
        <dbReference type="ARBA" id="ARBA00022833"/>
    </source>
</evidence>
<dbReference type="InterPro" id="IPR036443">
    <property type="entry name" value="Znf_RanBP2_sf"/>
</dbReference>
<accession>A0A812SHY8</accession>
<dbReference type="InterPro" id="IPR001876">
    <property type="entry name" value="Znf_RanBP2"/>
</dbReference>
<evidence type="ECO:0000256" key="5">
    <source>
        <dbReference type="SAM" id="MobiDB-lite"/>
    </source>
</evidence>
<feature type="compositionally biased region" description="Gly residues" evidence="5">
    <location>
        <begin position="47"/>
        <end position="57"/>
    </location>
</feature>
<protein>
    <recommendedName>
        <fullName evidence="6">RanBP2-type domain-containing protein</fullName>
    </recommendedName>
</protein>
<evidence type="ECO:0000256" key="4">
    <source>
        <dbReference type="PROSITE-ProRule" id="PRU00322"/>
    </source>
</evidence>
<name>A0A812SHY8_SYMPI</name>
<dbReference type="AlphaFoldDB" id="A0A812SHY8"/>
<evidence type="ECO:0000256" key="2">
    <source>
        <dbReference type="ARBA" id="ARBA00022771"/>
    </source>
</evidence>
<dbReference type="Proteomes" id="UP000649617">
    <property type="component" value="Unassembled WGS sequence"/>
</dbReference>
<dbReference type="PROSITE" id="PS01358">
    <property type="entry name" value="ZF_RANBP2_1"/>
    <property type="match status" value="1"/>
</dbReference>
<dbReference type="GO" id="GO:0008270">
    <property type="term" value="F:zinc ion binding"/>
    <property type="evidence" value="ECO:0007669"/>
    <property type="project" value="UniProtKB-KW"/>
</dbReference>
<gene>
    <name evidence="7" type="ORF">SPIL2461_LOCUS12305</name>
</gene>
<evidence type="ECO:0000259" key="6">
    <source>
        <dbReference type="PROSITE" id="PS50199"/>
    </source>
</evidence>
<dbReference type="SUPFAM" id="SSF90209">
    <property type="entry name" value="Ran binding protein zinc finger-like"/>
    <property type="match status" value="1"/>
</dbReference>
<feature type="compositionally biased region" description="Basic and acidic residues" evidence="5">
    <location>
        <begin position="1"/>
        <end position="42"/>
    </location>
</feature>
<evidence type="ECO:0000313" key="8">
    <source>
        <dbReference type="Proteomes" id="UP000649617"/>
    </source>
</evidence>
<comment type="caution">
    <text evidence="7">The sequence shown here is derived from an EMBL/GenBank/DDBJ whole genome shotgun (WGS) entry which is preliminary data.</text>
</comment>
<organism evidence="7 8">
    <name type="scientific">Symbiodinium pilosum</name>
    <name type="common">Dinoflagellate</name>
    <dbReference type="NCBI Taxonomy" id="2952"/>
    <lineage>
        <taxon>Eukaryota</taxon>
        <taxon>Sar</taxon>
        <taxon>Alveolata</taxon>
        <taxon>Dinophyceae</taxon>
        <taxon>Suessiales</taxon>
        <taxon>Symbiodiniaceae</taxon>
        <taxon>Symbiodinium</taxon>
    </lineage>
</organism>
<keyword evidence="2 4" id="KW-0863">Zinc-finger</keyword>
<dbReference type="EMBL" id="CAJNIZ010025113">
    <property type="protein sequence ID" value="CAE7481730.1"/>
    <property type="molecule type" value="Genomic_DNA"/>
</dbReference>
<keyword evidence="3" id="KW-0862">Zinc</keyword>
<dbReference type="Gene3D" id="4.10.1060.10">
    <property type="entry name" value="Zinc finger, RanBP2-type"/>
    <property type="match status" value="1"/>
</dbReference>
<evidence type="ECO:0000256" key="1">
    <source>
        <dbReference type="ARBA" id="ARBA00022723"/>
    </source>
</evidence>
<feature type="region of interest" description="Disordered" evidence="5">
    <location>
        <begin position="1"/>
        <end position="59"/>
    </location>
</feature>
<dbReference type="SMART" id="SM00547">
    <property type="entry name" value="ZnF_RBZ"/>
    <property type="match status" value="1"/>
</dbReference>
<evidence type="ECO:0000313" key="7">
    <source>
        <dbReference type="EMBL" id="CAE7481730.1"/>
    </source>
</evidence>
<dbReference type="PROSITE" id="PS50199">
    <property type="entry name" value="ZF_RANBP2_2"/>
    <property type="match status" value="1"/>
</dbReference>
<keyword evidence="1" id="KW-0479">Metal-binding</keyword>
<feature type="non-terminal residue" evidence="7">
    <location>
        <position position="1"/>
    </location>
</feature>
<keyword evidence="8" id="KW-1185">Reference proteome</keyword>
<dbReference type="Pfam" id="PF00641">
    <property type="entry name" value="Zn_ribbon_RanBP"/>
    <property type="match status" value="1"/>
</dbReference>
<feature type="domain" description="RanBP2-type" evidence="6">
    <location>
        <begin position="56"/>
        <end position="85"/>
    </location>
</feature>
<reference evidence="7" key="1">
    <citation type="submission" date="2021-02" db="EMBL/GenBank/DDBJ databases">
        <authorList>
            <person name="Dougan E. K."/>
            <person name="Rhodes N."/>
            <person name="Thang M."/>
            <person name="Chan C."/>
        </authorList>
    </citation>
    <scope>NUCLEOTIDE SEQUENCE</scope>
</reference>